<reference evidence="1" key="1">
    <citation type="submission" date="2020-08" db="EMBL/GenBank/DDBJ databases">
        <title>Multicomponent nature underlies the extraordinary mechanical properties of spider dragline silk.</title>
        <authorList>
            <person name="Kono N."/>
            <person name="Nakamura H."/>
            <person name="Mori M."/>
            <person name="Yoshida Y."/>
            <person name="Ohtoshi R."/>
            <person name="Malay A.D."/>
            <person name="Moran D.A.P."/>
            <person name="Tomita M."/>
            <person name="Numata K."/>
            <person name="Arakawa K."/>
        </authorList>
    </citation>
    <scope>NUCLEOTIDE SEQUENCE</scope>
</reference>
<organism evidence="1 2">
    <name type="scientific">Nephila pilipes</name>
    <name type="common">Giant wood spider</name>
    <name type="synonym">Nephila maculata</name>
    <dbReference type="NCBI Taxonomy" id="299642"/>
    <lineage>
        <taxon>Eukaryota</taxon>
        <taxon>Metazoa</taxon>
        <taxon>Ecdysozoa</taxon>
        <taxon>Arthropoda</taxon>
        <taxon>Chelicerata</taxon>
        <taxon>Arachnida</taxon>
        <taxon>Araneae</taxon>
        <taxon>Araneomorphae</taxon>
        <taxon>Entelegynae</taxon>
        <taxon>Araneoidea</taxon>
        <taxon>Nephilidae</taxon>
        <taxon>Nephila</taxon>
    </lineage>
</organism>
<evidence type="ECO:0000313" key="2">
    <source>
        <dbReference type="Proteomes" id="UP000887013"/>
    </source>
</evidence>
<dbReference type="OrthoDB" id="6515318at2759"/>
<gene>
    <name evidence="1" type="ORF">NPIL_581871</name>
</gene>
<protein>
    <submittedName>
        <fullName evidence="1">Uncharacterized protein</fullName>
    </submittedName>
</protein>
<evidence type="ECO:0000313" key="1">
    <source>
        <dbReference type="EMBL" id="GFT09132.1"/>
    </source>
</evidence>
<proteinExistence type="predicted"/>
<dbReference type="Proteomes" id="UP000887013">
    <property type="component" value="Unassembled WGS sequence"/>
</dbReference>
<name>A0A8X6NDE2_NEPPI</name>
<keyword evidence="2" id="KW-1185">Reference proteome</keyword>
<dbReference type="AlphaFoldDB" id="A0A8X6NDE2"/>
<dbReference type="EMBL" id="BMAW01008569">
    <property type="protein sequence ID" value="GFT09132.1"/>
    <property type="molecule type" value="Genomic_DNA"/>
</dbReference>
<sequence length="73" mass="8776">MDIDSNEKANLLAKRGTKSHMEEIAIPLDSLKRCIREITMLNYNMDQSNKYRDKPWENIANDWKQFSHRQHKE</sequence>
<feature type="non-terminal residue" evidence="1">
    <location>
        <position position="73"/>
    </location>
</feature>
<accession>A0A8X6NDE2</accession>
<comment type="caution">
    <text evidence="1">The sequence shown here is derived from an EMBL/GenBank/DDBJ whole genome shotgun (WGS) entry which is preliminary data.</text>
</comment>